<proteinExistence type="predicted"/>
<dbReference type="RefSeq" id="WP_309309199.1">
    <property type="nucleotide sequence ID" value="NZ_CP133594.1"/>
</dbReference>
<reference evidence="4" key="1">
    <citation type="submission" date="2023-08" db="EMBL/GenBank/DDBJ databases">
        <title>Methanolobus mangrovi sp. nov. and Methanolobus sediminis sp. nov, two novel methylotrophic methanogens isolated from mangrove sediments in China.</title>
        <authorList>
            <person name="Zhou J."/>
        </authorList>
    </citation>
    <scope>NUCLEOTIDE SEQUENCE</scope>
    <source>
        <strain evidence="4">FTZ2</strain>
    </source>
</reference>
<dbReference type="Pfam" id="PF03781">
    <property type="entry name" value="FGE-sulfatase"/>
    <property type="match status" value="1"/>
</dbReference>
<dbReference type="PANTHER" id="PTHR23150">
    <property type="entry name" value="SULFATASE MODIFYING FACTOR 1, 2"/>
    <property type="match status" value="1"/>
</dbReference>
<keyword evidence="2" id="KW-1133">Transmembrane helix</keyword>
<dbReference type="Proteomes" id="UP001183006">
    <property type="component" value="Chromosome"/>
</dbReference>
<dbReference type="InterPro" id="IPR005532">
    <property type="entry name" value="SUMF_dom"/>
</dbReference>
<evidence type="ECO:0000313" key="4">
    <source>
        <dbReference type="EMBL" id="WMW23083.1"/>
    </source>
</evidence>
<keyword evidence="5" id="KW-1185">Reference proteome</keyword>
<evidence type="ECO:0000256" key="1">
    <source>
        <dbReference type="SAM" id="MobiDB-lite"/>
    </source>
</evidence>
<dbReference type="GeneID" id="84229363"/>
<evidence type="ECO:0000259" key="3">
    <source>
        <dbReference type="Pfam" id="PF03781"/>
    </source>
</evidence>
<dbReference type="KEGG" id="mmav:RE476_04440"/>
<feature type="transmembrane region" description="Helical" evidence="2">
    <location>
        <begin position="5"/>
        <end position="23"/>
    </location>
</feature>
<dbReference type="PANTHER" id="PTHR23150:SF19">
    <property type="entry name" value="FORMYLGLYCINE-GENERATING ENZYME"/>
    <property type="match status" value="1"/>
</dbReference>
<dbReference type="AlphaFoldDB" id="A0AA51UH26"/>
<feature type="region of interest" description="Disordered" evidence="1">
    <location>
        <begin position="28"/>
        <end position="52"/>
    </location>
</feature>
<evidence type="ECO:0000256" key="2">
    <source>
        <dbReference type="SAM" id="Phobius"/>
    </source>
</evidence>
<evidence type="ECO:0000313" key="5">
    <source>
        <dbReference type="Proteomes" id="UP001183006"/>
    </source>
</evidence>
<organism evidence="4 5">
    <name type="scientific">Methanolobus mangrovi</name>
    <dbReference type="NCBI Taxonomy" id="3072977"/>
    <lineage>
        <taxon>Archaea</taxon>
        <taxon>Methanobacteriati</taxon>
        <taxon>Methanobacteriota</taxon>
        <taxon>Stenosarchaea group</taxon>
        <taxon>Methanomicrobia</taxon>
        <taxon>Methanosarcinales</taxon>
        <taxon>Methanosarcinaceae</taxon>
        <taxon>Methanolobus</taxon>
    </lineage>
</organism>
<dbReference type="SUPFAM" id="SSF56436">
    <property type="entry name" value="C-type lectin-like"/>
    <property type="match status" value="1"/>
</dbReference>
<name>A0AA51UH26_9EURY</name>
<dbReference type="Gene3D" id="3.90.1580.10">
    <property type="entry name" value="paralog of FGE (formylglycine-generating enzyme)"/>
    <property type="match status" value="1"/>
</dbReference>
<sequence>MNKRLYMTIIMGIILMISVFGSGCTDSNDTGTDDGYDEPVEIDTTPEEPEVDDSTFTNSIGMQFVKIPEGTFIMGASEEETYSDRDERPMHEVTIGNSFYMGIYEVTQEQWEEVMGENPSYFVGDDLPVEKVSWVEANKFIDQLNQLEDTDTYRLPTEAEWEYAARAGTDTAFSFGDEEGMLAEYGWYDDVSEDKTWPVGMKEANPWGLYDVHGNVAEWVTDEYHSNYQKAPADGSEWTGGVDRRVVRGGSWENAEPNCRSADRDSIGEGSHKNYIGFRILKEL</sequence>
<keyword evidence="2" id="KW-0472">Membrane</keyword>
<dbReference type="GO" id="GO:0120147">
    <property type="term" value="F:formylglycine-generating oxidase activity"/>
    <property type="evidence" value="ECO:0007669"/>
    <property type="project" value="TreeGrafter"/>
</dbReference>
<accession>A0AA51UH26</accession>
<feature type="domain" description="Sulfatase-modifying factor enzyme-like" evidence="3">
    <location>
        <begin position="63"/>
        <end position="281"/>
    </location>
</feature>
<dbReference type="PROSITE" id="PS51257">
    <property type="entry name" value="PROKAR_LIPOPROTEIN"/>
    <property type="match status" value="1"/>
</dbReference>
<keyword evidence="2" id="KW-0812">Transmembrane</keyword>
<dbReference type="InterPro" id="IPR051043">
    <property type="entry name" value="Sulfatase_Mod_Factor_Kinase"/>
</dbReference>
<dbReference type="InterPro" id="IPR016187">
    <property type="entry name" value="CTDL_fold"/>
</dbReference>
<dbReference type="InterPro" id="IPR042095">
    <property type="entry name" value="SUMF_sf"/>
</dbReference>
<protein>
    <submittedName>
        <fullName evidence="4">Formylglycine-generating enzyme family protein</fullName>
    </submittedName>
</protein>
<feature type="compositionally biased region" description="Acidic residues" evidence="1">
    <location>
        <begin position="31"/>
        <end position="52"/>
    </location>
</feature>
<dbReference type="EMBL" id="CP133594">
    <property type="protein sequence ID" value="WMW23083.1"/>
    <property type="molecule type" value="Genomic_DNA"/>
</dbReference>
<gene>
    <name evidence="4" type="ORF">RE476_04440</name>
</gene>